<dbReference type="RefSeq" id="WP_147667785.1">
    <property type="nucleotide sequence ID" value="NZ_CP120678.1"/>
</dbReference>
<dbReference type="EMBL" id="CP120678">
    <property type="protein sequence ID" value="WIW71504.1"/>
    <property type="molecule type" value="Genomic_DNA"/>
</dbReference>
<feature type="binding site" evidence="1">
    <location>
        <position position="79"/>
    </location>
    <ligand>
        <name>Mg(2+)</name>
        <dbReference type="ChEBI" id="CHEBI:18420"/>
        <label>3</label>
    </ligand>
</feature>
<feature type="binding site" evidence="1">
    <location>
        <position position="48"/>
    </location>
    <ligand>
        <name>Mg(2+)</name>
        <dbReference type="ChEBI" id="CHEBI:18420"/>
        <label>4</label>
    </ligand>
</feature>
<feature type="domain" description="PurM-like N-terminal" evidence="2">
    <location>
        <begin position="31"/>
        <end position="145"/>
    </location>
</feature>
<reference evidence="4" key="1">
    <citation type="submission" date="2023-03" db="EMBL/GenBank/DDBJ databases">
        <title>Selenobaculum gbiensis gen. nov. sp. nov., a new bacterium isolated from the gut microbiota of IBD patient.</title>
        <authorList>
            <person name="Yeo S."/>
            <person name="Park H."/>
            <person name="Huh C.S."/>
        </authorList>
    </citation>
    <scope>NUCLEOTIDE SEQUENCE</scope>
    <source>
        <strain evidence="4">ICN-92133</strain>
    </source>
</reference>
<comment type="similarity">
    <text evidence="1">Belongs to the thiamine-monophosphate kinase family.</text>
</comment>
<feature type="binding site" evidence="1">
    <location>
        <position position="325"/>
    </location>
    <ligand>
        <name>substrate</name>
    </ligand>
</feature>
<dbReference type="HAMAP" id="MF_02128">
    <property type="entry name" value="TMP_kinase"/>
    <property type="match status" value="1"/>
</dbReference>
<keyword evidence="1 4" id="KW-0418">Kinase</keyword>
<feature type="binding site" evidence="1">
    <location>
        <position position="219"/>
    </location>
    <ligand>
        <name>ATP</name>
        <dbReference type="ChEBI" id="CHEBI:30616"/>
    </ligand>
</feature>
<evidence type="ECO:0000256" key="1">
    <source>
        <dbReference type="HAMAP-Rule" id="MF_02128"/>
    </source>
</evidence>
<dbReference type="GO" id="GO:0009030">
    <property type="term" value="F:thiamine-phosphate kinase activity"/>
    <property type="evidence" value="ECO:0007669"/>
    <property type="project" value="UniProtKB-UniRule"/>
</dbReference>
<feature type="binding site" evidence="1">
    <location>
        <begin position="126"/>
        <end position="127"/>
    </location>
    <ligand>
        <name>ATP</name>
        <dbReference type="ChEBI" id="CHEBI:30616"/>
    </ligand>
</feature>
<feature type="binding site" evidence="1">
    <location>
        <position position="50"/>
    </location>
    <ligand>
        <name>Mg(2+)</name>
        <dbReference type="ChEBI" id="CHEBI:18420"/>
        <label>2</label>
    </ligand>
</feature>
<feature type="binding site" evidence="1">
    <location>
        <position position="79"/>
    </location>
    <ligand>
        <name>Mg(2+)</name>
        <dbReference type="ChEBI" id="CHEBI:18420"/>
        <label>4</label>
    </ligand>
</feature>
<dbReference type="EC" id="2.7.4.16" evidence="1"/>
<dbReference type="SUPFAM" id="SSF55326">
    <property type="entry name" value="PurM N-terminal domain-like"/>
    <property type="match status" value="1"/>
</dbReference>
<dbReference type="GO" id="GO:0005524">
    <property type="term" value="F:ATP binding"/>
    <property type="evidence" value="ECO:0007669"/>
    <property type="project" value="UniProtKB-UniRule"/>
</dbReference>
<sequence>MDIKECGEFGLIDLIKENCIVEPKSVAVGIGDDAAVLIPTHNMLQLVSADMLVEGVHFDLSFISPFQLGYKSLAVNLSDIAAMGGIPKHVVLSIALPKKINVDFVKELYRGMKNIAQSFCVNIVGGDTVSTHDKIVINVTVLGEVEPEKLQKRNGAKPGDFIVVTGTLGDSAAGLDILLNKKDNFDFAEPLIKAHLMPFPQVELGRIIAKYASSMNDISDGLASEAKEIALASSVDVMLDAGKVPFSTELLQRANFFRKTPLEYALFGGEDYQLLFTISKEKYILLQKELSNCNIKVVGEVKQGTGNVFLKEYNGKFVNLEPKGYNHFR</sequence>
<dbReference type="GO" id="GO:0009228">
    <property type="term" value="P:thiamine biosynthetic process"/>
    <property type="evidence" value="ECO:0007669"/>
    <property type="project" value="UniProtKB-KW"/>
</dbReference>
<feature type="binding site" evidence="1">
    <location>
        <position position="153"/>
    </location>
    <ligand>
        <name>ATP</name>
        <dbReference type="ChEBI" id="CHEBI:30616"/>
    </ligand>
</feature>
<dbReference type="Gene3D" id="3.90.650.10">
    <property type="entry name" value="PurM-like C-terminal domain"/>
    <property type="match status" value="1"/>
</dbReference>
<feature type="binding site" evidence="1">
    <location>
        <position position="220"/>
    </location>
    <ligand>
        <name>Mg(2+)</name>
        <dbReference type="ChEBI" id="CHEBI:18420"/>
        <label>5</label>
    </ligand>
</feature>
<keyword evidence="1" id="KW-0460">Magnesium</keyword>
<dbReference type="PANTHER" id="PTHR30270:SF0">
    <property type="entry name" value="THIAMINE-MONOPHOSPHATE KINASE"/>
    <property type="match status" value="1"/>
</dbReference>
<dbReference type="Pfam" id="PF02769">
    <property type="entry name" value="AIRS_C"/>
    <property type="match status" value="1"/>
</dbReference>
<feature type="binding site" evidence="1">
    <location>
        <position position="127"/>
    </location>
    <ligand>
        <name>Mg(2+)</name>
        <dbReference type="ChEBI" id="CHEBI:18420"/>
        <label>1</label>
    </ligand>
</feature>
<dbReference type="Gene3D" id="3.30.1330.10">
    <property type="entry name" value="PurM-like, N-terminal domain"/>
    <property type="match status" value="1"/>
</dbReference>
<dbReference type="Proteomes" id="UP001243623">
    <property type="component" value="Chromosome"/>
</dbReference>
<feature type="binding site" evidence="1">
    <location>
        <position position="217"/>
    </location>
    <ligand>
        <name>Mg(2+)</name>
        <dbReference type="ChEBI" id="CHEBI:18420"/>
        <label>3</label>
    </ligand>
</feature>
<evidence type="ECO:0000259" key="3">
    <source>
        <dbReference type="Pfam" id="PF02769"/>
    </source>
</evidence>
<dbReference type="NCBIfam" id="TIGR01379">
    <property type="entry name" value="thiL"/>
    <property type="match status" value="1"/>
</dbReference>
<comment type="miscellaneous">
    <text evidence="1">Reaction mechanism of ThiL seems to utilize a direct, inline transfer of the gamma-phosphate of ATP to TMP rather than a phosphorylated enzyme intermediate.</text>
</comment>
<feature type="binding site" evidence="1">
    <location>
        <position position="79"/>
    </location>
    <ligand>
        <name>Mg(2+)</name>
        <dbReference type="ChEBI" id="CHEBI:18420"/>
        <label>2</label>
    </ligand>
</feature>
<comment type="pathway">
    <text evidence="1">Cofactor biosynthesis; thiamine diphosphate biosynthesis; thiamine diphosphate from thiamine phosphate: step 1/1.</text>
</comment>
<evidence type="ECO:0000259" key="2">
    <source>
        <dbReference type="Pfam" id="PF00586"/>
    </source>
</evidence>
<organism evidence="4 5">
    <name type="scientific">Selenobaculum gibii</name>
    <dbReference type="NCBI Taxonomy" id="3054208"/>
    <lineage>
        <taxon>Bacteria</taxon>
        <taxon>Bacillati</taxon>
        <taxon>Bacillota</taxon>
        <taxon>Negativicutes</taxon>
        <taxon>Selenomonadales</taxon>
        <taxon>Selenomonadaceae</taxon>
        <taxon>Selenobaculum</taxon>
    </lineage>
</organism>
<keyword evidence="1" id="KW-0784">Thiamine biosynthesis</keyword>
<comment type="caution">
    <text evidence="1">Lacks conserved residue(s) required for the propagation of feature annotation.</text>
</comment>
<dbReference type="PANTHER" id="PTHR30270">
    <property type="entry name" value="THIAMINE-MONOPHOSPHATE KINASE"/>
    <property type="match status" value="1"/>
</dbReference>
<dbReference type="CDD" id="cd02194">
    <property type="entry name" value="ThiL"/>
    <property type="match status" value="1"/>
</dbReference>
<keyword evidence="1" id="KW-0067">ATP-binding</keyword>
<keyword evidence="1" id="KW-0479">Metal-binding</keyword>
<comment type="function">
    <text evidence="1">Catalyzes the ATP-dependent phosphorylation of thiamine-monophosphate (TMP) to form thiamine-pyrophosphate (TPP), the active form of vitamin B1.</text>
</comment>
<keyword evidence="5" id="KW-1185">Reference proteome</keyword>
<dbReference type="InterPro" id="IPR036921">
    <property type="entry name" value="PurM-like_N_sf"/>
</dbReference>
<keyword evidence="1" id="KW-0547">Nucleotide-binding</keyword>
<gene>
    <name evidence="1 4" type="primary">thiL</name>
    <name evidence="4" type="ORF">P3F81_04135</name>
</gene>
<dbReference type="PIRSF" id="PIRSF005303">
    <property type="entry name" value="Thiam_monoph_kin"/>
    <property type="match status" value="1"/>
</dbReference>
<accession>A0A9Y2AJT7</accession>
<dbReference type="GO" id="GO:0000287">
    <property type="term" value="F:magnesium ion binding"/>
    <property type="evidence" value="ECO:0007669"/>
    <property type="project" value="UniProtKB-UniRule"/>
</dbReference>
<dbReference type="GO" id="GO:0009229">
    <property type="term" value="P:thiamine diphosphate biosynthetic process"/>
    <property type="evidence" value="ECO:0007669"/>
    <property type="project" value="UniProtKB-UniRule"/>
</dbReference>
<name>A0A9Y2AJT7_9FIRM</name>
<dbReference type="InterPro" id="IPR010918">
    <property type="entry name" value="PurM-like_C_dom"/>
</dbReference>
<feature type="binding site" evidence="1">
    <location>
        <position position="109"/>
    </location>
    <ligand>
        <name>ATP</name>
        <dbReference type="ChEBI" id="CHEBI:30616"/>
    </ligand>
</feature>
<dbReference type="InterPro" id="IPR016188">
    <property type="entry name" value="PurM-like_N"/>
</dbReference>
<feature type="binding site" evidence="1">
    <location>
        <position position="57"/>
    </location>
    <ligand>
        <name>substrate</name>
    </ligand>
</feature>
<feature type="domain" description="PurM-like C-terminal" evidence="3">
    <location>
        <begin position="157"/>
        <end position="306"/>
    </location>
</feature>
<evidence type="ECO:0000313" key="5">
    <source>
        <dbReference type="Proteomes" id="UP001243623"/>
    </source>
</evidence>
<comment type="catalytic activity">
    <reaction evidence="1">
        <text>thiamine phosphate + ATP = thiamine diphosphate + ADP</text>
        <dbReference type="Rhea" id="RHEA:15913"/>
        <dbReference type="ChEBI" id="CHEBI:30616"/>
        <dbReference type="ChEBI" id="CHEBI:37575"/>
        <dbReference type="ChEBI" id="CHEBI:58937"/>
        <dbReference type="ChEBI" id="CHEBI:456216"/>
        <dbReference type="EC" id="2.7.4.16"/>
    </reaction>
</comment>
<feature type="binding site" evidence="1">
    <location>
        <position position="270"/>
    </location>
    <ligand>
        <name>substrate</name>
    </ligand>
</feature>
<proteinExistence type="inferred from homology"/>
<dbReference type="InterPro" id="IPR006283">
    <property type="entry name" value="ThiL-like"/>
</dbReference>
<feature type="binding site" evidence="1">
    <location>
        <position position="33"/>
    </location>
    <ligand>
        <name>Mg(2+)</name>
        <dbReference type="ChEBI" id="CHEBI:18420"/>
        <label>4</label>
    </ligand>
</feature>
<dbReference type="Pfam" id="PF00586">
    <property type="entry name" value="AIRS"/>
    <property type="match status" value="1"/>
</dbReference>
<feature type="binding site" evidence="1">
    <location>
        <position position="50"/>
    </location>
    <ligand>
        <name>Mg(2+)</name>
        <dbReference type="ChEBI" id="CHEBI:18420"/>
        <label>1</label>
    </ligand>
</feature>
<keyword evidence="1 4" id="KW-0808">Transferase</keyword>
<evidence type="ECO:0000313" key="4">
    <source>
        <dbReference type="EMBL" id="WIW71504.1"/>
    </source>
</evidence>
<dbReference type="InterPro" id="IPR036676">
    <property type="entry name" value="PurM-like_C_sf"/>
</dbReference>
<feature type="binding site" evidence="1">
    <location>
        <position position="33"/>
    </location>
    <ligand>
        <name>Mg(2+)</name>
        <dbReference type="ChEBI" id="CHEBI:18420"/>
        <label>3</label>
    </ligand>
</feature>
<dbReference type="SUPFAM" id="SSF56042">
    <property type="entry name" value="PurM C-terminal domain-like"/>
    <property type="match status" value="1"/>
</dbReference>
<protein>
    <recommendedName>
        <fullName evidence="1">Thiamine-monophosphate kinase</fullName>
        <shortName evidence="1">TMP kinase</shortName>
        <shortName evidence="1">Thiamine-phosphate kinase</shortName>
        <ecNumber evidence="1">2.7.4.16</ecNumber>
    </recommendedName>
</protein>
<dbReference type="KEGG" id="sgbi:P3F81_04135"/>
<dbReference type="AlphaFoldDB" id="A0A9Y2AJT7"/>